<evidence type="ECO:0000313" key="1">
    <source>
        <dbReference type="EMBL" id="EYU33996.1"/>
    </source>
</evidence>
<reference evidence="1 2" key="1">
    <citation type="journal article" date="2013" name="Proc. Natl. Acad. Sci. U.S.A.">
        <title>Fine-scale variation in meiotic recombination in Mimulus inferred from population shotgun sequencing.</title>
        <authorList>
            <person name="Hellsten U."/>
            <person name="Wright K.M."/>
            <person name="Jenkins J."/>
            <person name="Shu S."/>
            <person name="Yuan Y."/>
            <person name="Wessler S.R."/>
            <person name="Schmutz J."/>
            <person name="Willis J.H."/>
            <person name="Rokhsar D.S."/>
        </authorList>
    </citation>
    <scope>NUCLEOTIDE SEQUENCE [LARGE SCALE GENOMIC DNA]</scope>
    <source>
        <strain evidence="2">cv. DUN x IM62</strain>
    </source>
</reference>
<dbReference type="Proteomes" id="UP000030748">
    <property type="component" value="Unassembled WGS sequence"/>
</dbReference>
<dbReference type="AlphaFoldDB" id="A0A022R195"/>
<dbReference type="EMBL" id="KI630735">
    <property type="protein sequence ID" value="EYU33996.1"/>
    <property type="molecule type" value="Genomic_DNA"/>
</dbReference>
<organism evidence="1 2">
    <name type="scientific">Erythranthe guttata</name>
    <name type="common">Yellow monkey flower</name>
    <name type="synonym">Mimulus guttatus</name>
    <dbReference type="NCBI Taxonomy" id="4155"/>
    <lineage>
        <taxon>Eukaryota</taxon>
        <taxon>Viridiplantae</taxon>
        <taxon>Streptophyta</taxon>
        <taxon>Embryophyta</taxon>
        <taxon>Tracheophyta</taxon>
        <taxon>Spermatophyta</taxon>
        <taxon>Magnoliopsida</taxon>
        <taxon>eudicotyledons</taxon>
        <taxon>Gunneridae</taxon>
        <taxon>Pentapetalae</taxon>
        <taxon>asterids</taxon>
        <taxon>lamiids</taxon>
        <taxon>Lamiales</taxon>
        <taxon>Phrymaceae</taxon>
        <taxon>Erythranthe</taxon>
    </lineage>
</organism>
<dbReference type="Pfam" id="PF05056">
    <property type="entry name" value="DUF674"/>
    <property type="match status" value="2"/>
</dbReference>
<dbReference type="InterPro" id="IPR007750">
    <property type="entry name" value="DUF674"/>
</dbReference>
<accession>A0A022R195</accession>
<gene>
    <name evidence="1" type="ORF">MIMGU_mgv1a026601mg</name>
</gene>
<name>A0A022R195_ERYGU</name>
<dbReference type="OMA" id="RILYVEC"/>
<evidence type="ECO:0008006" key="3">
    <source>
        <dbReference type="Google" id="ProtNLM"/>
    </source>
</evidence>
<keyword evidence="2" id="KW-1185">Reference proteome</keyword>
<sequence length="447" mass="50145">MSGRNEVEFTFKVMINKQKTKVLFAEIDSSFADVLLSFLTLPLGTIIKVLKKHYGDGQETRVNIGSITTLYNGLANLDIDHFETEAAKEMLLDPVSAFDAERRKLKLDISDTNPTKYYPCQDWFCRFFRWSNVRMHSDNTGRCGRCGKTMTKEVRTRGDGDSGVFTINTVSFLISDDLVMVPNVAVPTVRNLRDLGITNIDRGELMNVAFGFNEVMDLLKGSLLSRTPLTDIILDKREGNSTKPHFESEILLSHENEKEANFSSKNLLLKLIGQRSTNKLMFAQGDEAFIDFLFRLLTIPLGGVERVLGGNTCLRSIDNLYRSVTNLIDDKYLATPDIKTVWLTYSDFGNQPVTIYAQGDRNYVNFVKGPKMCMVSDDLTVTPSSMSSSLSVLNELNINVSDVEMVEMQIGLHEGLSILKASLTSASALTDALKINHMIKKQPKQER</sequence>
<dbReference type="PANTHER" id="PTHR33103:SF27">
    <property type="entry name" value="OS04G0594700 PROTEIN"/>
    <property type="match status" value="1"/>
</dbReference>
<protein>
    <recommendedName>
        <fullName evidence="3">DUF674 domain-containing protein</fullName>
    </recommendedName>
</protein>
<proteinExistence type="predicted"/>
<dbReference type="OrthoDB" id="1099638at2759"/>
<dbReference type="eggNOG" id="ENOG502RI50">
    <property type="taxonomic scope" value="Eukaryota"/>
</dbReference>
<dbReference type="PANTHER" id="PTHR33103">
    <property type="entry name" value="OS01G0153900 PROTEIN"/>
    <property type="match status" value="1"/>
</dbReference>
<dbReference type="KEGG" id="egt:105961714"/>
<dbReference type="PhylomeDB" id="A0A022R195"/>
<evidence type="ECO:0000313" key="2">
    <source>
        <dbReference type="Proteomes" id="UP000030748"/>
    </source>
</evidence>